<dbReference type="InterPro" id="IPR015943">
    <property type="entry name" value="WD40/YVTN_repeat-like_dom_sf"/>
</dbReference>
<dbReference type="InterPro" id="IPR037363">
    <property type="entry name" value="Sec13/Seh1_fam"/>
</dbReference>
<dbReference type="GO" id="GO:0090114">
    <property type="term" value="P:COPII-coated vesicle budding"/>
    <property type="evidence" value="ECO:0007669"/>
    <property type="project" value="TreeGrafter"/>
</dbReference>
<evidence type="ECO:0000256" key="8">
    <source>
        <dbReference type="ARBA" id="ARBA00023010"/>
    </source>
</evidence>
<keyword evidence="6" id="KW-0509">mRNA transport</keyword>
<keyword evidence="9" id="KW-0906">Nuclear pore complex</keyword>
<gene>
    <name evidence="13" type="ORF">ACOF00016_LOCUS11486</name>
</gene>
<dbReference type="GO" id="GO:0006606">
    <property type="term" value="P:protein import into nucleus"/>
    <property type="evidence" value="ECO:0007669"/>
    <property type="project" value="TreeGrafter"/>
</dbReference>
<dbReference type="SUPFAM" id="SSF50978">
    <property type="entry name" value="WD40 repeat-like"/>
    <property type="match status" value="1"/>
</dbReference>
<dbReference type="Gene3D" id="2.130.10.10">
    <property type="entry name" value="YVTN repeat-like/Quinoprotein amine dehydrogenase"/>
    <property type="match status" value="1"/>
</dbReference>
<evidence type="ECO:0000259" key="12">
    <source>
        <dbReference type="Pfam" id="PF12894"/>
    </source>
</evidence>
<dbReference type="PANTHER" id="PTHR11024:SF2">
    <property type="entry name" value="PROTEIN SEC13 HOMOLOG"/>
    <property type="match status" value="1"/>
</dbReference>
<name>A0A7S3L7Q0_9STRA</name>
<dbReference type="InterPro" id="IPR024977">
    <property type="entry name" value="Apc4-like_WD40_dom"/>
</dbReference>
<sequence>MATCSSDRTIKVYNVGESNYEICATLQGHEGPVWQVSWAHPKFGTILASCSFDGSVMIHREVRPREWTCLYHARGLHQSSVNGLAFGPHEYGLVLAAASADGRVSILKHQPNQTWTMDYLQDSPLGVNAVSWAPVGSFMDPDDPQKLAPPRLVTGSCDHGLKFWIGPEEAGGEWKEDDAQCDTTGLVHSDWVRDVAWAPSLLPNYNQVASCSEDGQVLVWQLDAQDNLWKSTVVTKLDKPVWRVSWSTTGYMLAVSAGDSDVSLWKAGSDGTTWMQMNTETTKPAAETMG</sequence>
<evidence type="ECO:0000256" key="11">
    <source>
        <dbReference type="PROSITE-ProRule" id="PRU00221"/>
    </source>
</evidence>
<keyword evidence="5" id="KW-0677">Repeat</keyword>
<evidence type="ECO:0000256" key="5">
    <source>
        <dbReference type="ARBA" id="ARBA00022737"/>
    </source>
</evidence>
<protein>
    <recommendedName>
        <fullName evidence="12">Anaphase-promoting complex subunit 4-like WD40 domain-containing protein</fullName>
    </recommendedName>
</protein>
<evidence type="ECO:0000256" key="9">
    <source>
        <dbReference type="ARBA" id="ARBA00023132"/>
    </source>
</evidence>
<dbReference type="GO" id="GO:0005198">
    <property type="term" value="F:structural molecule activity"/>
    <property type="evidence" value="ECO:0007669"/>
    <property type="project" value="InterPro"/>
</dbReference>
<dbReference type="GO" id="GO:0030127">
    <property type="term" value="C:COPII vesicle coat"/>
    <property type="evidence" value="ECO:0007669"/>
    <property type="project" value="TreeGrafter"/>
</dbReference>
<proteinExistence type="inferred from homology"/>
<dbReference type="SMART" id="SM00320">
    <property type="entry name" value="WD40"/>
    <property type="match status" value="5"/>
</dbReference>
<dbReference type="PANTHER" id="PTHR11024">
    <property type="entry name" value="NUCLEAR PORE COMPLEX PROTEIN SEC13 / SEH1 FAMILY MEMBER"/>
    <property type="match status" value="1"/>
</dbReference>
<dbReference type="PROSITE" id="PS50082">
    <property type="entry name" value="WD_REPEATS_2"/>
    <property type="match status" value="1"/>
</dbReference>
<evidence type="ECO:0000256" key="1">
    <source>
        <dbReference type="ARBA" id="ARBA00004567"/>
    </source>
</evidence>
<feature type="domain" description="Anaphase-promoting complex subunit 4-like WD40" evidence="12">
    <location>
        <begin position="205"/>
        <end position="282"/>
    </location>
</feature>
<keyword evidence="7" id="KW-0653">Protein transport</keyword>
<dbReference type="InterPro" id="IPR001680">
    <property type="entry name" value="WD40_rpt"/>
</dbReference>
<evidence type="ECO:0000313" key="13">
    <source>
        <dbReference type="EMBL" id="CAE0414243.1"/>
    </source>
</evidence>
<comment type="subcellular location">
    <subcellularLocation>
        <location evidence="1">Nucleus</location>
        <location evidence="1">Nuclear pore complex</location>
    </subcellularLocation>
</comment>
<keyword evidence="4 11" id="KW-0853">WD repeat</keyword>
<reference evidence="13" key="1">
    <citation type="submission" date="2021-01" db="EMBL/GenBank/DDBJ databases">
        <authorList>
            <person name="Corre E."/>
            <person name="Pelletier E."/>
            <person name="Niang G."/>
            <person name="Scheremetjew M."/>
            <person name="Finn R."/>
            <person name="Kale V."/>
            <person name="Holt S."/>
            <person name="Cochrane G."/>
            <person name="Meng A."/>
            <person name="Brown T."/>
            <person name="Cohen L."/>
        </authorList>
    </citation>
    <scope>NUCLEOTIDE SEQUENCE</scope>
    <source>
        <strain evidence="13">CCMP127</strain>
    </source>
</reference>
<feature type="repeat" description="WD" evidence="11">
    <location>
        <begin position="188"/>
        <end position="230"/>
    </location>
</feature>
<dbReference type="Pfam" id="PF00400">
    <property type="entry name" value="WD40"/>
    <property type="match status" value="2"/>
</dbReference>
<dbReference type="InterPro" id="IPR036322">
    <property type="entry name" value="WD40_repeat_dom_sf"/>
</dbReference>
<evidence type="ECO:0000256" key="3">
    <source>
        <dbReference type="ARBA" id="ARBA00022448"/>
    </source>
</evidence>
<comment type="similarity">
    <text evidence="2">Belongs to the WD repeat SEC13 family.</text>
</comment>
<dbReference type="AlphaFoldDB" id="A0A7S3L7Q0"/>
<dbReference type="GO" id="GO:0031080">
    <property type="term" value="C:nuclear pore outer ring"/>
    <property type="evidence" value="ECO:0007669"/>
    <property type="project" value="TreeGrafter"/>
</dbReference>
<keyword evidence="3" id="KW-0813">Transport</keyword>
<accession>A0A7S3L7Q0</accession>
<dbReference type="Pfam" id="PF12894">
    <property type="entry name" value="ANAPC4_WD40"/>
    <property type="match status" value="1"/>
</dbReference>
<evidence type="ECO:0000256" key="4">
    <source>
        <dbReference type="ARBA" id="ARBA00022574"/>
    </source>
</evidence>
<evidence type="ECO:0000256" key="6">
    <source>
        <dbReference type="ARBA" id="ARBA00022816"/>
    </source>
</evidence>
<evidence type="ECO:0000256" key="10">
    <source>
        <dbReference type="ARBA" id="ARBA00023242"/>
    </source>
</evidence>
<evidence type="ECO:0000256" key="2">
    <source>
        <dbReference type="ARBA" id="ARBA00010102"/>
    </source>
</evidence>
<keyword evidence="10" id="KW-0539">Nucleus</keyword>
<keyword evidence="8" id="KW-0811">Translocation</keyword>
<dbReference type="EMBL" id="HBIM01014271">
    <property type="protein sequence ID" value="CAE0414243.1"/>
    <property type="molecule type" value="Transcribed_RNA"/>
</dbReference>
<organism evidence="13">
    <name type="scientific">Amphora coffeiformis</name>
    <dbReference type="NCBI Taxonomy" id="265554"/>
    <lineage>
        <taxon>Eukaryota</taxon>
        <taxon>Sar</taxon>
        <taxon>Stramenopiles</taxon>
        <taxon>Ochrophyta</taxon>
        <taxon>Bacillariophyta</taxon>
        <taxon>Bacillariophyceae</taxon>
        <taxon>Bacillariophycidae</taxon>
        <taxon>Thalassiophysales</taxon>
        <taxon>Catenulaceae</taxon>
        <taxon>Amphora</taxon>
    </lineage>
</organism>
<evidence type="ECO:0000256" key="7">
    <source>
        <dbReference type="ARBA" id="ARBA00022927"/>
    </source>
</evidence>
<dbReference type="GO" id="GO:0051028">
    <property type="term" value="P:mRNA transport"/>
    <property type="evidence" value="ECO:0007669"/>
    <property type="project" value="UniProtKB-KW"/>
</dbReference>